<accession>A0A0V0GZ14</accession>
<keyword evidence="1" id="KW-0812">Transmembrane</keyword>
<dbReference type="AlphaFoldDB" id="A0A0V0GZ14"/>
<name>A0A0V0GZ14_SOLCH</name>
<protein>
    <submittedName>
        <fullName evidence="2">Putative ovule protein</fullName>
    </submittedName>
</protein>
<proteinExistence type="predicted"/>
<keyword evidence="1" id="KW-1133">Transmembrane helix</keyword>
<dbReference type="EMBL" id="GEDG01028513">
    <property type="protein sequence ID" value="JAP13130.1"/>
    <property type="molecule type" value="Transcribed_RNA"/>
</dbReference>
<feature type="transmembrane region" description="Helical" evidence="1">
    <location>
        <begin position="68"/>
        <end position="98"/>
    </location>
</feature>
<keyword evidence="1" id="KW-0472">Membrane</keyword>
<reference evidence="2" key="1">
    <citation type="submission" date="2015-12" db="EMBL/GenBank/DDBJ databases">
        <title>Gene expression during late stages of embryo sac development: a critical building block for successful pollen-pistil interactions.</title>
        <authorList>
            <person name="Liu Y."/>
            <person name="Joly V."/>
            <person name="Sabar M."/>
            <person name="Matton D.P."/>
        </authorList>
    </citation>
    <scope>NUCLEOTIDE SEQUENCE</scope>
</reference>
<evidence type="ECO:0000256" key="1">
    <source>
        <dbReference type="SAM" id="Phobius"/>
    </source>
</evidence>
<organism evidence="2">
    <name type="scientific">Solanum chacoense</name>
    <name type="common">Chaco potato</name>
    <dbReference type="NCBI Taxonomy" id="4108"/>
    <lineage>
        <taxon>Eukaryota</taxon>
        <taxon>Viridiplantae</taxon>
        <taxon>Streptophyta</taxon>
        <taxon>Embryophyta</taxon>
        <taxon>Tracheophyta</taxon>
        <taxon>Spermatophyta</taxon>
        <taxon>Magnoliopsida</taxon>
        <taxon>eudicotyledons</taxon>
        <taxon>Gunneridae</taxon>
        <taxon>Pentapetalae</taxon>
        <taxon>asterids</taxon>
        <taxon>lamiids</taxon>
        <taxon>Solanales</taxon>
        <taxon>Solanaceae</taxon>
        <taxon>Solanoideae</taxon>
        <taxon>Solaneae</taxon>
        <taxon>Solanum</taxon>
    </lineage>
</organism>
<evidence type="ECO:0000313" key="2">
    <source>
        <dbReference type="EMBL" id="JAP13130.1"/>
    </source>
</evidence>
<feature type="transmembrane region" description="Helical" evidence="1">
    <location>
        <begin position="29"/>
        <end position="56"/>
    </location>
</feature>
<sequence>MTLDRKAWRSRIKGCRLVGLECCPPLREYGLLAFVVVLALHLQFLFVLHIAFWFLLRFHFSHCFIDVAVPLLIITIFLIGCDVLHNVFLAFYLVLMYLS</sequence>